<dbReference type="PROSITE" id="PS50191">
    <property type="entry name" value="CRAL_TRIO"/>
    <property type="match status" value="1"/>
</dbReference>
<evidence type="ECO:0000313" key="9">
    <source>
        <dbReference type="EMBL" id="CAE1323845.1"/>
    </source>
</evidence>
<keyword evidence="3" id="KW-0479">Metal-binding</keyword>
<feature type="region of interest" description="Disordered" evidence="6">
    <location>
        <begin position="82"/>
        <end position="235"/>
    </location>
</feature>
<dbReference type="FunFam" id="3.40.525.10:FF:000001">
    <property type="entry name" value="BCL2/adenovirus E1B protein-interacting protein 2"/>
    <property type="match status" value="1"/>
</dbReference>
<dbReference type="Gene3D" id="3.40.525.10">
    <property type="entry name" value="CRAL-TRIO lipid binding domain"/>
    <property type="match status" value="1"/>
</dbReference>
<keyword evidence="7" id="KW-0812">Transmembrane</keyword>
<feature type="compositionally biased region" description="Polar residues" evidence="6">
    <location>
        <begin position="121"/>
        <end position="131"/>
    </location>
</feature>
<dbReference type="Pfam" id="PF13716">
    <property type="entry name" value="CRAL_TRIO_2"/>
    <property type="match status" value="1"/>
</dbReference>
<dbReference type="InterPro" id="IPR036865">
    <property type="entry name" value="CRAL-TRIO_dom_sf"/>
</dbReference>
<feature type="transmembrane region" description="Helical" evidence="7">
    <location>
        <begin position="442"/>
        <end position="461"/>
    </location>
</feature>
<dbReference type="OrthoDB" id="19923at2759"/>
<feature type="transmembrane region" description="Helical" evidence="7">
    <location>
        <begin position="473"/>
        <end position="495"/>
    </location>
</feature>
<dbReference type="GO" id="GO:0005737">
    <property type="term" value="C:cytoplasm"/>
    <property type="evidence" value="ECO:0007669"/>
    <property type="project" value="UniProtKB-SubCell"/>
</dbReference>
<keyword evidence="10" id="KW-1185">Reference proteome</keyword>
<dbReference type="PANTHER" id="PTHR12112">
    <property type="entry name" value="BNIP - RELATED"/>
    <property type="match status" value="1"/>
</dbReference>
<dbReference type="Pfam" id="PF12496">
    <property type="entry name" value="BNIP2"/>
    <property type="match status" value="1"/>
</dbReference>
<keyword evidence="7" id="KW-0472">Membrane</keyword>
<keyword evidence="2" id="KW-0963">Cytoplasm</keyword>
<evidence type="ECO:0000259" key="8">
    <source>
        <dbReference type="PROSITE" id="PS50191"/>
    </source>
</evidence>
<dbReference type="InterPro" id="IPR001251">
    <property type="entry name" value="CRAL-TRIO_dom"/>
</dbReference>
<evidence type="ECO:0000256" key="5">
    <source>
        <dbReference type="ARBA" id="ARBA00023211"/>
    </source>
</evidence>
<evidence type="ECO:0000256" key="1">
    <source>
        <dbReference type="ARBA" id="ARBA00004496"/>
    </source>
</evidence>
<protein>
    <submittedName>
        <fullName evidence="9">PRUNE2</fullName>
    </submittedName>
</protein>
<accession>A0A812EIC3</accession>
<dbReference type="CDD" id="cd00170">
    <property type="entry name" value="SEC14"/>
    <property type="match status" value="1"/>
</dbReference>
<feature type="transmembrane region" description="Helical" evidence="7">
    <location>
        <begin position="536"/>
        <end position="556"/>
    </location>
</feature>
<proteinExistence type="predicted"/>
<dbReference type="EMBL" id="CAHIKZ030005383">
    <property type="protein sequence ID" value="CAE1323845.1"/>
    <property type="molecule type" value="Genomic_DNA"/>
</dbReference>
<feature type="transmembrane region" description="Helical" evidence="7">
    <location>
        <begin position="501"/>
        <end position="524"/>
    </location>
</feature>
<reference evidence="9" key="1">
    <citation type="submission" date="2021-01" db="EMBL/GenBank/DDBJ databases">
        <authorList>
            <person name="Li R."/>
            <person name="Bekaert M."/>
        </authorList>
    </citation>
    <scope>NUCLEOTIDE SEQUENCE</scope>
    <source>
        <strain evidence="9">Farmed</strain>
    </source>
</reference>
<keyword evidence="5" id="KW-0464">Manganese</keyword>
<sequence>MRGYSILFFLSYTHIYNVIICLQKKKSCFCYQFFSDNKVQAEGLRRGHKDGSSSKLQQCVDHPLAQTTDDMKRITLSGEVLHNEEKPVASDTSLSSVRNIVPPERKADRSSSSSSDKMENHQVQQNNGITNENHEETPLSKEEENRAVRPSTLQPIRPKKKIKPNVGDFFKDEDLDGESGSPPGENMLGNIDDLQTPEDLDTPEEVDVEDLEEIDWESETPLESPSAIPEYTAEEERADSKHWKAVWIGDKQFRIDMKVVEPYKKVLSHGGYMGEDLNAIIVFSGCFLPDRGRKDYNYVMDNLFLYVTSTLEQLVAEDYMIVFFHGATPRRQMPGFSWLKRCYQMIDHRLKKNLKALLLVHPTLWLKTIVMMTRPFISSKFYSKLRYVKTLEELTKVVPMEHVYVPEQVKLVDHLMRMNPKTINEERSKRNSFTPTTPAKSIFLFLLLESLSFFFFFWRVYLSFSSFGESIFLFLLLESLSFFFFFWRVYLSFFLLESLSFFLLLIVYLSFLLFASLSFFFFFWRVYLSFSSFGESIFLFLLLASLSFFFFFWRVYLSFSSFFLFLLSFFLNFFTQSGVDYLLGQSLLFNPLRLGQSILFNPLRLGQSILFNPLRLGQSILFNPLRLGQSILFNPLRLGLSFLFNPLRLGQFFLFTPL</sequence>
<dbReference type="Proteomes" id="UP000597762">
    <property type="component" value="Unassembled WGS sequence"/>
</dbReference>
<feature type="compositionally biased region" description="Basic and acidic residues" evidence="6">
    <location>
        <begin position="132"/>
        <end position="147"/>
    </location>
</feature>
<feature type="transmembrane region" description="Helical" evidence="7">
    <location>
        <begin position="562"/>
        <end position="583"/>
    </location>
</feature>
<comment type="subcellular location">
    <subcellularLocation>
        <location evidence="1">Cytoplasm</location>
    </subcellularLocation>
</comment>
<evidence type="ECO:0000256" key="3">
    <source>
        <dbReference type="ARBA" id="ARBA00022723"/>
    </source>
</evidence>
<dbReference type="InterPro" id="IPR022181">
    <property type="entry name" value="Bcl2-/adenovirus-E1B"/>
</dbReference>
<dbReference type="AlphaFoldDB" id="A0A812EIC3"/>
<gene>
    <name evidence="9" type="ORF">SPHA_73668</name>
</gene>
<evidence type="ECO:0000256" key="2">
    <source>
        <dbReference type="ARBA" id="ARBA00022490"/>
    </source>
</evidence>
<evidence type="ECO:0000256" key="6">
    <source>
        <dbReference type="SAM" id="MobiDB-lite"/>
    </source>
</evidence>
<keyword evidence="4" id="KW-0378">Hydrolase</keyword>
<keyword evidence="7" id="KW-1133">Transmembrane helix</keyword>
<dbReference type="SUPFAM" id="SSF52087">
    <property type="entry name" value="CRAL/TRIO domain"/>
    <property type="match status" value="1"/>
</dbReference>
<organism evidence="9 10">
    <name type="scientific">Acanthosepion pharaonis</name>
    <name type="common">Pharaoh cuttlefish</name>
    <name type="synonym">Sepia pharaonis</name>
    <dbReference type="NCBI Taxonomy" id="158019"/>
    <lineage>
        <taxon>Eukaryota</taxon>
        <taxon>Metazoa</taxon>
        <taxon>Spiralia</taxon>
        <taxon>Lophotrochozoa</taxon>
        <taxon>Mollusca</taxon>
        <taxon>Cephalopoda</taxon>
        <taxon>Coleoidea</taxon>
        <taxon>Decapodiformes</taxon>
        <taxon>Sepiida</taxon>
        <taxon>Sepiina</taxon>
        <taxon>Sepiidae</taxon>
        <taxon>Acanthosepion</taxon>
    </lineage>
</organism>
<feature type="compositionally biased region" description="Acidic residues" evidence="6">
    <location>
        <begin position="195"/>
        <end position="220"/>
    </location>
</feature>
<evidence type="ECO:0000256" key="4">
    <source>
        <dbReference type="ARBA" id="ARBA00022801"/>
    </source>
</evidence>
<evidence type="ECO:0000313" key="10">
    <source>
        <dbReference type="Proteomes" id="UP000597762"/>
    </source>
</evidence>
<name>A0A812EIC3_ACAPH</name>
<dbReference type="SMART" id="SM00516">
    <property type="entry name" value="SEC14"/>
    <property type="match status" value="1"/>
</dbReference>
<feature type="domain" description="CRAL-TRIO" evidence="8">
    <location>
        <begin position="260"/>
        <end position="417"/>
    </location>
</feature>
<comment type="caution">
    <text evidence="9">The sequence shown here is derived from an EMBL/GenBank/DDBJ whole genome shotgun (WGS) entry which is preliminary data.</text>
</comment>
<evidence type="ECO:0000256" key="7">
    <source>
        <dbReference type="SAM" id="Phobius"/>
    </source>
</evidence>
<dbReference type="PANTHER" id="PTHR12112:SF22">
    <property type="entry name" value="MANGANESE-DEPENDENT INORGANIC PYROPHOSPHATASE-RELATED"/>
    <property type="match status" value="1"/>
</dbReference>